<organism evidence="2 3">
    <name type="scientific">Bradyrhizobium vignae</name>
    <dbReference type="NCBI Taxonomy" id="1549949"/>
    <lineage>
        <taxon>Bacteria</taxon>
        <taxon>Pseudomonadati</taxon>
        <taxon>Pseudomonadota</taxon>
        <taxon>Alphaproteobacteria</taxon>
        <taxon>Hyphomicrobiales</taxon>
        <taxon>Nitrobacteraceae</taxon>
        <taxon>Bradyrhizobium</taxon>
    </lineage>
</organism>
<name>A0A2U3Q7A9_9BRAD</name>
<reference evidence="2 3" key="1">
    <citation type="submission" date="2018-03" db="EMBL/GenBank/DDBJ databases">
        <authorList>
            <person name="Gully D."/>
        </authorList>
    </citation>
    <scope>NUCLEOTIDE SEQUENCE [LARGE SCALE GENOMIC DNA]</scope>
    <source>
        <strain evidence="2">ORS3257</strain>
    </source>
</reference>
<feature type="transmembrane region" description="Helical" evidence="1">
    <location>
        <begin position="12"/>
        <end position="34"/>
    </location>
</feature>
<keyword evidence="1" id="KW-0812">Transmembrane</keyword>
<evidence type="ECO:0000313" key="3">
    <source>
        <dbReference type="Proteomes" id="UP000246085"/>
    </source>
</evidence>
<evidence type="ECO:0000313" key="2">
    <source>
        <dbReference type="EMBL" id="SPP97226.1"/>
    </source>
</evidence>
<dbReference type="RefSeq" id="WP_283809901.1">
    <property type="nucleotide sequence ID" value="NZ_JAGIKT010000080.1"/>
</dbReference>
<dbReference type="EMBL" id="LS398110">
    <property type="protein sequence ID" value="SPP97226.1"/>
    <property type="molecule type" value="Genomic_DNA"/>
</dbReference>
<evidence type="ECO:0000256" key="1">
    <source>
        <dbReference type="SAM" id="Phobius"/>
    </source>
</evidence>
<dbReference type="KEGG" id="bvz:BRAD3257_6329"/>
<keyword evidence="1" id="KW-1133">Transmembrane helix</keyword>
<keyword evidence="1" id="KW-0472">Membrane</keyword>
<accession>A0A2U3Q7A9</accession>
<proteinExistence type="predicted"/>
<protein>
    <submittedName>
        <fullName evidence="2">Uncharacterized protein</fullName>
    </submittedName>
</protein>
<gene>
    <name evidence="2" type="ORF">BRAD3257_6329</name>
</gene>
<dbReference type="AlphaFoldDB" id="A0A2U3Q7A9"/>
<dbReference type="Proteomes" id="UP000246085">
    <property type="component" value="Chromosome BRAD3257"/>
</dbReference>
<sequence>MHEDLRAIAQPGAIVAVLIVLLLMAAGDVAILIATKGWPF</sequence>